<keyword evidence="1" id="KW-0812">Transmembrane</keyword>
<keyword evidence="3" id="KW-1185">Reference proteome</keyword>
<dbReference type="EMBL" id="CP058909">
    <property type="protein sequence ID" value="QLH84826.1"/>
    <property type="molecule type" value="Genomic_DNA"/>
</dbReference>
<evidence type="ECO:0000256" key="1">
    <source>
        <dbReference type="SAM" id="Phobius"/>
    </source>
</evidence>
<protein>
    <submittedName>
        <fullName evidence="2">Uncharacterized protein</fullName>
    </submittedName>
</protein>
<keyword evidence="1" id="KW-0472">Membrane</keyword>
<dbReference type="OrthoDB" id="350893at2157"/>
<dbReference type="Proteomes" id="UP000509346">
    <property type="component" value="Chromosome"/>
</dbReference>
<dbReference type="RefSeq" id="WP_179919903.1">
    <property type="nucleotide sequence ID" value="NZ_CP058909.1"/>
</dbReference>
<dbReference type="KEGG" id="hpel:HZS54_25775"/>
<name>A0A7D5PAK1_9EURY</name>
<evidence type="ECO:0000313" key="2">
    <source>
        <dbReference type="EMBL" id="QLH84826.1"/>
    </source>
</evidence>
<dbReference type="AlphaFoldDB" id="A0A7D5PAK1"/>
<keyword evidence="1" id="KW-1133">Transmembrane helix</keyword>
<gene>
    <name evidence="2" type="ORF">HZS54_25775</name>
</gene>
<sequence length="141" mass="14926">MSRESAVTETVSYQIENCHLCGSEVGLGVDIPEDEMAKSGYAVLIGEGDVSIRGEKAGNWSAEIELSGSDSDSNAPNVAGHILCVDCAEAVHDHSPSNNNYRSQLPDKLVSGTSEIDIPLTNEQLAVVVTVFVLLLIILAL</sequence>
<accession>A0A7D5PAK1</accession>
<feature type="transmembrane region" description="Helical" evidence="1">
    <location>
        <begin position="124"/>
        <end position="140"/>
    </location>
</feature>
<proteinExistence type="predicted"/>
<evidence type="ECO:0000313" key="3">
    <source>
        <dbReference type="Proteomes" id="UP000509346"/>
    </source>
</evidence>
<reference evidence="2 3" key="1">
    <citation type="submission" date="2020-07" db="EMBL/GenBank/DDBJ databases">
        <title>Halosimplex litoreum sp. nov. and Halosimplex rubrum sp. nov., isolated from different salt environments.</title>
        <authorList>
            <person name="Cui H."/>
        </authorList>
    </citation>
    <scope>NUCLEOTIDE SEQUENCE [LARGE SCALE GENOMIC DNA]</scope>
    <source>
        <strain evidence="2 3">R2</strain>
    </source>
</reference>
<organism evidence="2 3">
    <name type="scientific">Halosimplex pelagicum</name>
    <dbReference type="NCBI Taxonomy" id="869886"/>
    <lineage>
        <taxon>Archaea</taxon>
        <taxon>Methanobacteriati</taxon>
        <taxon>Methanobacteriota</taxon>
        <taxon>Stenosarchaea group</taxon>
        <taxon>Halobacteria</taxon>
        <taxon>Halobacteriales</taxon>
        <taxon>Haloarculaceae</taxon>
        <taxon>Halosimplex</taxon>
    </lineage>
</organism>
<dbReference type="GeneID" id="56086078"/>